<dbReference type="GO" id="GO:0006508">
    <property type="term" value="P:proteolysis"/>
    <property type="evidence" value="ECO:0007669"/>
    <property type="project" value="UniProtKB-KW"/>
</dbReference>
<sequence length="207" mass="23533">MTSKEKNKQSPLSSQSKRRVQYDVSRARFRAVAEELDGVTIRKIRGYAILFDVLGTPWRGSVWKEKVSKTALDGVDLSSVPVLWDHNTAWVLGRAGKNARLEIDEVGLFVEVTLGNTWLDDYVFDRVTRELVDGMSFYFDSKATIATDWENKIDIIAQINEIYEVSVLAFPAYEETVVIAEEQEQEQVNIDDDEAKKAALINLIEQL</sequence>
<dbReference type="AlphaFoldDB" id="A0A919YR63"/>
<dbReference type="Proteomes" id="UP000683139">
    <property type="component" value="Unassembled WGS sequence"/>
</dbReference>
<feature type="domain" description="Prohead serine protease" evidence="4">
    <location>
        <begin position="41"/>
        <end position="188"/>
    </location>
</feature>
<evidence type="ECO:0000313" key="5">
    <source>
        <dbReference type="EMBL" id="GIP17772.1"/>
    </source>
</evidence>
<accession>A0A919YR63</accession>
<gene>
    <name evidence="5" type="ORF">J40TS1_34140</name>
</gene>
<protein>
    <recommendedName>
        <fullName evidence="4">Prohead serine protease domain-containing protein</fullName>
    </recommendedName>
</protein>
<comment type="caution">
    <text evidence="5">The sequence shown here is derived from an EMBL/GenBank/DDBJ whole genome shotgun (WGS) entry which is preliminary data.</text>
</comment>
<dbReference type="InterPro" id="IPR006433">
    <property type="entry name" value="Prohead_protease"/>
</dbReference>
<dbReference type="NCBIfam" id="TIGR01543">
    <property type="entry name" value="proheadase_HK97"/>
    <property type="match status" value="1"/>
</dbReference>
<dbReference type="GO" id="GO:0008233">
    <property type="term" value="F:peptidase activity"/>
    <property type="evidence" value="ECO:0007669"/>
    <property type="project" value="UniProtKB-KW"/>
</dbReference>
<keyword evidence="1" id="KW-1188">Viral release from host cell</keyword>
<evidence type="ECO:0000256" key="2">
    <source>
        <dbReference type="ARBA" id="ARBA00022670"/>
    </source>
</evidence>
<dbReference type="Pfam" id="PF04586">
    <property type="entry name" value="Peptidase_S78"/>
    <property type="match status" value="1"/>
</dbReference>
<evidence type="ECO:0000256" key="1">
    <source>
        <dbReference type="ARBA" id="ARBA00022612"/>
    </source>
</evidence>
<keyword evidence="6" id="KW-1185">Reference proteome</keyword>
<keyword evidence="2" id="KW-0645">Protease</keyword>
<dbReference type="EMBL" id="BOSE01000006">
    <property type="protein sequence ID" value="GIP17772.1"/>
    <property type="molecule type" value="Genomic_DNA"/>
</dbReference>
<keyword evidence="3" id="KW-0378">Hydrolase</keyword>
<name>A0A919YR63_9BACL</name>
<proteinExistence type="predicted"/>
<dbReference type="InterPro" id="IPR054613">
    <property type="entry name" value="Peptidase_S78_dom"/>
</dbReference>
<dbReference type="RefSeq" id="WP_213517432.1">
    <property type="nucleotide sequence ID" value="NZ_BOSE01000006.1"/>
</dbReference>
<evidence type="ECO:0000256" key="3">
    <source>
        <dbReference type="ARBA" id="ARBA00022801"/>
    </source>
</evidence>
<evidence type="ECO:0000313" key="6">
    <source>
        <dbReference type="Proteomes" id="UP000683139"/>
    </source>
</evidence>
<evidence type="ECO:0000259" key="4">
    <source>
        <dbReference type="Pfam" id="PF04586"/>
    </source>
</evidence>
<organism evidence="5 6">
    <name type="scientific">Paenibacillus montaniterrae</name>
    <dbReference type="NCBI Taxonomy" id="429341"/>
    <lineage>
        <taxon>Bacteria</taxon>
        <taxon>Bacillati</taxon>
        <taxon>Bacillota</taxon>
        <taxon>Bacilli</taxon>
        <taxon>Bacillales</taxon>
        <taxon>Paenibacillaceae</taxon>
        <taxon>Paenibacillus</taxon>
    </lineage>
</organism>
<reference evidence="5" key="1">
    <citation type="submission" date="2021-03" db="EMBL/GenBank/DDBJ databases">
        <title>Antimicrobial resistance genes in bacteria isolated from Japanese honey, and their potential for conferring macrolide and lincosamide resistance in the American foulbrood pathogen Paenibacillus larvae.</title>
        <authorList>
            <person name="Okamoto M."/>
            <person name="Kumagai M."/>
            <person name="Kanamori H."/>
            <person name="Takamatsu D."/>
        </authorList>
    </citation>
    <scope>NUCLEOTIDE SEQUENCE</scope>
    <source>
        <strain evidence="5">J40TS1</strain>
    </source>
</reference>